<evidence type="ECO:0000313" key="2">
    <source>
        <dbReference type="Proteomes" id="UP000500801"/>
    </source>
</evidence>
<dbReference type="RefSeq" id="WP_168361903.1">
    <property type="nucleotide sequence ID" value="NZ_CP033622.1"/>
</dbReference>
<name>A0AAE6YYK9_9GAMM</name>
<sequence>MQVSHDPLIPVLLDVADRLAFWQREYLGRLIAGTILRDIMTIGFIIFSANKINTLCQLFISLADIQKEKYFRFIIHQFKPINASKKIPPKINYLTHQS</sequence>
<dbReference type="Proteomes" id="UP000500801">
    <property type="component" value="Chromosome"/>
</dbReference>
<protein>
    <submittedName>
        <fullName evidence="1">Uncharacterized protein</fullName>
    </submittedName>
</protein>
<dbReference type="EMBL" id="CP033622">
    <property type="protein sequence ID" value="QIZ50443.1"/>
    <property type="molecule type" value="Genomic_DNA"/>
</dbReference>
<dbReference type="AlphaFoldDB" id="A0AAE6YYK9"/>
<accession>A0AAE6YYK9</accession>
<gene>
    <name evidence="1" type="ORF">DWG24_06435</name>
</gene>
<proteinExistence type="predicted"/>
<evidence type="ECO:0000313" key="1">
    <source>
        <dbReference type="EMBL" id="QIZ50443.1"/>
    </source>
</evidence>
<reference evidence="1 2" key="1">
    <citation type="submission" date="2018-11" db="EMBL/GenBank/DDBJ databases">
        <title>Complete genome sequence of Dickeya zeae strain CE1 infecting Canna edulis Ker-Gawl. in China.</title>
        <authorList>
            <person name="Zhang J."/>
            <person name="Lin B."/>
            <person name="Shen H."/>
            <person name="Jiang S."/>
            <person name="Pu X."/>
            <person name="Sun D."/>
        </authorList>
    </citation>
    <scope>NUCLEOTIDE SEQUENCE [LARGE SCALE GENOMIC DNA]</scope>
    <source>
        <strain evidence="1 2">CE1</strain>
    </source>
</reference>
<organism evidence="1 2">
    <name type="scientific">Dickeya zeae</name>
    <dbReference type="NCBI Taxonomy" id="204042"/>
    <lineage>
        <taxon>Bacteria</taxon>
        <taxon>Pseudomonadati</taxon>
        <taxon>Pseudomonadota</taxon>
        <taxon>Gammaproteobacteria</taxon>
        <taxon>Enterobacterales</taxon>
        <taxon>Pectobacteriaceae</taxon>
        <taxon>Dickeya</taxon>
    </lineage>
</organism>